<dbReference type="PANTHER" id="PTHR12110:SF53">
    <property type="entry name" value="BLR5974 PROTEIN"/>
    <property type="match status" value="1"/>
</dbReference>
<evidence type="ECO:0000259" key="1">
    <source>
        <dbReference type="Pfam" id="PF01261"/>
    </source>
</evidence>
<reference evidence="2" key="1">
    <citation type="journal article" date="2020" name="mSystems">
        <title>Genome- and Community-Level Interaction Insights into Carbon Utilization and Element Cycling Functions of Hydrothermarchaeota in Hydrothermal Sediment.</title>
        <authorList>
            <person name="Zhou Z."/>
            <person name="Liu Y."/>
            <person name="Xu W."/>
            <person name="Pan J."/>
            <person name="Luo Z.H."/>
            <person name="Li M."/>
        </authorList>
    </citation>
    <scope>NUCLEOTIDE SEQUENCE [LARGE SCALE GENOMIC DNA]</scope>
    <source>
        <strain evidence="2">SpSt-289</strain>
    </source>
</reference>
<feature type="domain" description="Xylose isomerase-like TIM barrel" evidence="1">
    <location>
        <begin position="21"/>
        <end position="275"/>
    </location>
</feature>
<comment type="caution">
    <text evidence="2">The sequence shown here is derived from an EMBL/GenBank/DDBJ whole genome shotgun (WGS) entry which is preliminary data.</text>
</comment>
<dbReference type="GO" id="GO:0016853">
    <property type="term" value="F:isomerase activity"/>
    <property type="evidence" value="ECO:0007669"/>
    <property type="project" value="UniProtKB-KW"/>
</dbReference>
<dbReference type="SUPFAM" id="SSF51658">
    <property type="entry name" value="Xylose isomerase-like"/>
    <property type="match status" value="1"/>
</dbReference>
<gene>
    <name evidence="2" type="ORF">ENQ20_09105</name>
</gene>
<protein>
    <submittedName>
        <fullName evidence="2">Sugar phosphate isomerase/epimerase</fullName>
    </submittedName>
</protein>
<organism evidence="2">
    <name type="scientific">Caldilinea aerophila</name>
    <dbReference type="NCBI Taxonomy" id="133453"/>
    <lineage>
        <taxon>Bacteria</taxon>
        <taxon>Bacillati</taxon>
        <taxon>Chloroflexota</taxon>
        <taxon>Caldilineae</taxon>
        <taxon>Caldilineales</taxon>
        <taxon>Caldilineaceae</taxon>
        <taxon>Caldilinea</taxon>
    </lineage>
</organism>
<sequence>MKYGVFTVMLPDLTPEEAATAIRQAGYDGVEWRVTAAPAEVKNESPSFWRNNLCTLTPTPSDAQRARALAAAAGLTIPNLGTYIVVGDVAAVEMAMQFAATAGSPAIRVGVARADTPEPYQVLFQRSLDFLQEVQTLSQRYGVKALIETHHGTIAASASAARRLVENFDPACIGVIYDCGNMVFEGYEDYRRGLEILGPYLGHIHVKNAAFERPPEGGVWRPRWAPLHDGVVDFRALFQGLRSVGYDEWIVVEDFSQHYDSYTALRENLKFLQTCDSSKK</sequence>
<proteinExistence type="predicted"/>
<dbReference type="Pfam" id="PF01261">
    <property type="entry name" value="AP_endonuc_2"/>
    <property type="match status" value="1"/>
</dbReference>
<dbReference type="InterPro" id="IPR050312">
    <property type="entry name" value="IolE/XylAMocC-like"/>
</dbReference>
<accession>A0A7C1FH49</accession>
<dbReference type="Gene3D" id="3.20.20.150">
    <property type="entry name" value="Divalent-metal-dependent TIM barrel enzymes"/>
    <property type="match status" value="1"/>
</dbReference>
<name>A0A7C1FH49_9CHLR</name>
<dbReference type="PANTHER" id="PTHR12110">
    <property type="entry name" value="HYDROXYPYRUVATE ISOMERASE"/>
    <property type="match status" value="1"/>
</dbReference>
<dbReference type="InterPro" id="IPR013022">
    <property type="entry name" value="Xyl_isomerase-like_TIM-brl"/>
</dbReference>
<evidence type="ECO:0000313" key="2">
    <source>
        <dbReference type="EMBL" id="HDX31636.1"/>
    </source>
</evidence>
<dbReference type="InterPro" id="IPR036237">
    <property type="entry name" value="Xyl_isomerase-like_sf"/>
</dbReference>
<keyword evidence="2" id="KW-0413">Isomerase</keyword>
<dbReference type="EMBL" id="DSMG01000088">
    <property type="protein sequence ID" value="HDX31636.1"/>
    <property type="molecule type" value="Genomic_DNA"/>
</dbReference>
<dbReference type="AlphaFoldDB" id="A0A7C1FH49"/>